<dbReference type="Gene3D" id="3.30.230.80">
    <property type="match status" value="1"/>
</dbReference>
<proteinExistence type="predicted"/>
<dbReference type="Proteomes" id="UP001341840">
    <property type="component" value="Unassembled WGS sequence"/>
</dbReference>
<feature type="non-terminal residue" evidence="1">
    <location>
        <position position="57"/>
    </location>
</feature>
<evidence type="ECO:0000313" key="2">
    <source>
        <dbReference type="Proteomes" id="UP001341840"/>
    </source>
</evidence>
<feature type="non-terminal residue" evidence="1">
    <location>
        <position position="1"/>
    </location>
</feature>
<keyword evidence="2" id="KW-1185">Reference proteome</keyword>
<dbReference type="EMBL" id="JASCZI010000214">
    <property type="protein sequence ID" value="MED6110122.1"/>
    <property type="molecule type" value="Genomic_DNA"/>
</dbReference>
<reference evidence="1 2" key="1">
    <citation type="journal article" date="2023" name="Plants (Basel)">
        <title>Bridging the Gap: Combining Genomics and Transcriptomics Approaches to Understand Stylosanthes scabra, an Orphan Legume from the Brazilian Caatinga.</title>
        <authorList>
            <person name="Ferreira-Neto J.R.C."/>
            <person name="da Silva M.D."/>
            <person name="Binneck E."/>
            <person name="de Melo N.F."/>
            <person name="da Silva R.H."/>
            <person name="de Melo A.L.T.M."/>
            <person name="Pandolfi V."/>
            <person name="Bustamante F.O."/>
            <person name="Brasileiro-Vidal A.C."/>
            <person name="Benko-Iseppon A.M."/>
        </authorList>
    </citation>
    <scope>NUCLEOTIDE SEQUENCE [LARGE SCALE GENOMIC DNA]</scope>
    <source>
        <tissue evidence="1">Leaves</tissue>
    </source>
</reference>
<sequence>CGIRKKFKKDEYNEFYKKTFNEFLEPLAYTHFTTETACKNSPDSDDAKRAVDLKWIH</sequence>
<evidence type="ECO:0000313" key="1">
    <source>
        <dbReference type="EMBL" id="MED6110122.1"/>
    </source>
</evidence>
<organism evidence="1 2">
    <name type="scientific">Stylosanthes scabra</name>
    <dbReference type="NCBI Taxonomy" id="79078"/>
    <lineage>
        <taxon>Eukaryota</taxon>
        <taxon>Viridiplantae</taxon>
        <taxon>Streptophyta</taxon>
        <taxon>Embryophyta</taxon>
        <taxon>Tracheophyta</taxon>
        <taxon>Spermatophyta</taxon>
        <taxon>Magnoliopsida</taxon>
        <taxon>eudicotyledons</taxon>
        <taxon>Gunneridae</taxon>
        <taxon>Pentapetalae</taxon>
        <taxon>rosids</taxon>
        <taxon>fabids</taxon>
        <taxon>Fabales</taxon>
        <taxon>Fabaceae</taxon>
        <taxon>Papilionoideae</taxon>
        <taxon>50 kb inversion clade</taxon>
        <taxon>dalbergioids sensu lato</taxon>
        <taxon>Dalbergieae</taxon>
        <taxon>Pterocarpus clade</taxon>
        <taxon>Stylosanthes</taxon>
    </lineage>
</organism>
<comment type="caution">
    <text evidence="1">The sequence shown here is derived from an EMBL/GenBank/DDBJ whole genome shotgun (WGS) entry which is preliminary data.</text>
</comment>
<accession>A0ABU6QEK1</accession>
<protein>
    <submittedName>
        <fullName evidence="1">Uncharacterized protein</fullName>
    </submittedName>
</protein>
<gene>
    <name evidence="1" type="ORF">PIB30_040024</name>
</gene>
<name>A0ABU6QEK1_9FABA</name>